<accession>A0A2P8AIW6</accession>
<feature type="compositionally biased region" description="Basic residues" evidence="2">
    <location>
        <begin position="21"/>
        <end position="33"/>
    </location>
</feature>
<evidence type="ECO:0000313" key="3">
    <source>
        <dbReference type="EMBL" id="PSK60391.1"/>
    </source>
</evidence>
<feature type="compositionally biased region" description="Polar residues" evidence="2">
    <location>
        <begin position="139"/>
        <end position="151"/>
    </location>
</feature>
<sequence length="808" mass="89488">MASTPINLDISAPGLDSGSHRQARKLQLRKAGFKAKDLPTSHMSPKASGSWSRANISATLASKGNVEADARSANPDMQSSQSILKEISNSSRRRKKQTRPRIDDGIFIFQDENATASPKASHIELDFVPEDSPRCATPGSATRPRSSSRVTPASRMRRQSVSIDTVKYIEHLESELAAVQTQLASMTSPTVLQARSLKMRVLNAESRALQDEVAEWEHKFHERVQEEVEERTKIESGLKARIRLLEGDTEDYAQKVKELQAQLEKTTVVISAAETANIELERRIDAISGLVASPRKPELSRAESQARRRHSRHKSLLPRFPTTGSLNLPSRAMDPPTTPNLSKPGLARSSSVDHSSTRKALRIDVNKEALDALTGGESGQRQSTPTETSSSSCSSKRFSWTTPDCYTTLDSVAASTGRPSRRMRRFHAGSVMPKPLLLPSTTSYSYAVPASAPVMEREQTPPQWPFPELPDVAEIPTTRNFDFLLSPMPGNGRRRALSCIEDVAAAMRRTSNPFLSPMPFPAAMAKSSSNSTPSGFPSSDRTTADLSSIDAPPVGRNLLEELQRVADESDPSDPPESIILNGFTSASPTDTPRASQAGSIRFNTTHVGLRKRAWTSHHRTVSDQTGISAAALLHRFDDDEMSDDEEEEAGFCALVTDIFRQTYDTARQALMYAQNITLRSTTVQKLQWWLVQVLLGPMMTRRMMARSMREGRRQKKLQRVQALSRSPTHRAQGAMEVPGPSIWLDGLDSNTRHARKRNNDELQVNWIQRHNPWLWLRFSIALIFAIGAALRDGPGVVLGVNEEEERID</sequence>
<keyword evidence="1" id="KW-0175">Coiled coil</keyword>
<evidence type="ECO:0000313" key="4">
    <source>
        <dbReference type="Proteomes" id="UP000243723"/>
    </source>
</evidence>
<feature type="coiled-coil region" evidence="1">
    <location>
        <begin position="199"/>
        <end position="276"/>
    </location>
</feature>
<feature type="region of interest" description="Disordered" evidence="2">
    <location>
        <begin position="1"/>
        <end position="52"/>
    </location>
</feature>
<evidence type="ECO:0000256" key="1">
    <source>
        <dbReference type="SAM" id="Coils"/>
    </source>
</evidence>
<feature type="compositionally biased region" description="Low complexity" evidence="2">
    <location>
        <begin position="383"/>
        <end position="397"/>
    </location>
</feature>
<dbReference type="AlphaFoldDB" id="A0A2P8AIW6"/>
<feature type="compositionally biased region" description="Low complexity" evidence="2">
    <location>
        <begin position="527"/>
        <end position="539"/>
    </location>
</feature>
<organism evidence="3 4">
    <name type="scientific">Elsinoe australis</name>
    <dbReference type="NCBI Taxonomy" id="40998"/>
    <lineage>
        <taxon>Eukaryota</taxon>
        <taxon>Fungi</taxon>
        <taxon>Dikarya</taxon>
        <taxon>Ascomycota</taxon>
        <taxon>Pezizomycotina</taxon>
        <taxon>Dothideomycetes</taxon>
        <taxon>Dothideomycetidae</taxon>
        <taxon>Myriangiales</taxon>
        <taxon>Elsinoaceae</taxon>
        <taxon>Elsinoe</taxon>
    </lineage>
</organism>
<dbReference type="EMBL" id="NHZQ01000003">
    <property type="protein sequence ID" value="PSK60391.1"/>
    <property type="molecule type" value="Genomic_DNA"/>
</dbReference>
<evidence type="ECO:0000256" key="2">
    <source>
        <dbReference type="SAM" id="MobiDB-lite"/>
    </source>
</evidence>
<feature type="region of interest" description="Disordered" evidence="2">
    <location>
        <begin position="129"/>
        <end position="157"/>
    </location>
</feature>
<feature type="compositionally biased region" description="Basic residues" evidence="2">
    <location>
        <begin position="307"/>
        <end position="316"/>
    </location>
</feature>
<name>A0A2P8AIW6_9PEZI</name>
<feature type="region of interest" description="Disordered" evidence="2">
    <location>
        <begin position="524"/>
        <end position="552"/>
    </location>
</feature>
<feature type="compositionally biased region" description="Polar residues" evidence="2">
    <location>
        <begin position="75"/>
        <end position="90"/>
    </location>
</feature>
<comment type="caution">
    <text evidence="3">The sequence shown here is derived from an EMBL/GenBank/DDBJ whole genome shotgun (WGS) entry which is preliminary data.</text>
</comment>
<gene>
    <name evidence="3" type="ORF">B9Z65_541</name>
</gene>
<keyword evidence="4" id="KW-1185">Reference proteome</keyword>
<proteinExistence type="predicted"/>
<feature type="region of interest" description="Disordered" evidence="2">
    <location>
        <begin position="294"/>
        <end position="397"/>
    </location>
</feature>
<protein>
    <submittedName>
        <fullName evidence="3">Uncharacterized protein</fullName>
    </submittedName>
</protein>
<dbReference type="Proteomes" id="UP000243723">
    <property type="component" value="Unassembled WGS sequence"/>
</dbReference>
<feature type="compositionally biased region" description="Basic and acidic residues" evidence="2">
    <location>
        <begin position="295"/>
        <end position="306"/>
    </location>
</feature>
<dbReference type="OrthoDB" id="5343018at2759"/>
<reference evidence="3 4" key="1">
    <citation type="submission" date="2017-05" db="EMBL/GenBank/DDBJ databases">
        <title>Draft genome sequence of Elsinoe australis.</title>
        <authorList>
            <person name="Cheng Q."/>
        </authorList>
    </citation>
    <scope>NUCLEOTIDE SEQUENCE [LARGE SCALE GENOMIC DNA]</scope>
    <source>
        <strain evidence="3 4">NL1</strain>
    </source>
</reference>
<feature type="region of interest" description="Disordered" evidence="2">
    <location>
        <begin position="66"/>
        <end position="104"/>
    </location>
</feature>
<feature type="compositionally biased region" description="Polar residues" evidence="2">
    <location>
        <begin position="41"/>
        <end position="52"/>
    </location>
</feature>
<feature type="compositionally biased region" description="Basic and acidic residues" evidence="2">
    <location>
        <begin position="361"/>
        <end position="370"/>
    </location>
</feature>